<gene>
    <name evidence="1" type="ORF">GTQ48_02040</name>
</gene>
<evidence type="ECO:0000313" key="1">
    <source>
        <dbReference type="EMBL" id="NDW14316.1"/>
    </source>
</evidence>
<accession>A0A6N9TEG6</accession>
<organism evidence="1 2">
    <name type="scientific">Alteromonas genovensis</name>
    <dbReference type="NCBI Taxonomy" id="471225"/>
    <lineage>
        <taxon>Bacteria</taxon>
        <taxon>Pseudomonadati</taxon>
        <taxon>Pseudomonadota</taxon>
        <taxon>Gammaproteobacteria</taxon>
        <taxon>Alteromonadales</taxon>
        <taxon>Alteromonadaceae</taxon>
        <taxon>Alteromonas/Salinimonas group</taxon>
        <taxon>Alteromonas</taxon>
    </lineage>
</organism>
<reference evidence="1 2" key="1">
    <citation type="submission" date="2020-01" db="EMBL/GenBank/DDBJ databases">
        <title>Genomes of bacteria type strains.</title>
        <authorList>
            <person name="Chen J."/>
            <person name="Zhu S."/>
            <person name="Yang J."/>
        </authorList>
    </citation>
    <scope>NUCLEOTIDE SEQUENCE [LARGE SCALE GENOMIC DNA]</scope>
    <source>
        <strain evidence="1 2">LMG 24078</strain>
    </source>
</reference>
<dbReference type="RefSeq" id="WP_163104930.1">
    <property type="nucleotide sequence ID" value="NZ_JAAAWO010000001.1"/>
</dbReference>
<dbReference type="Proteomes" id="UP000471381">
    <property type="component" value="Unassembled WGS sequence"/>
</dbReference>
<sequence length="73" mass="8087">MLDSESSEAFTVFEDGSGIALLKSDYSSVVLITSAIEKEFPTLHRLLSSDEPSRCKIKSELLAQGFFSVDYSY</sequence>
<dbReference type="EMBL" id="JAAAWO010000001">
    <property type="protein sequence ID" value="NDW14316.1"/>
    <property type="molecule type" value="Genomic_DNA"/>
</dbReference>
<evidence type="ECO:0000313" key="2">
    <source>
        <dbReference type="Proteomes" id="UP000471381"/>
    </source>
</evidence>
<dbReference type="AlphaFoldDB" id="A0A6N9TEG6"/>
<comment type="caution">
    <text evidence="1">The sequence shown here is derived from an EMBL/GenBank/DDBJ whole genome shotgun (WGS) entry which is preliminary data.</text>
</comment>
<proteinExistence type="predicted"/>
<protein>
    <submittedName>
        <fullName evidence="1">Uncharacterized protein</fullName>
    </submittedName>
</protein>
<keyword evidence="2" id="KW-1185">Reference proteome</keyword>
<name>A0A6N9TEG6_9ALTE</name>